<dbReference type="STRING" id="1202772.A0A1V9ZF50"/>
<keyword evidence="8" id="KW-0406">Ion transport</keyword>
<dbReference type="Pfam" id="PF22614">
    <property type="entry name" value="Slo-like_RCK"/>
    <property type="match status" value="2"/>
</dbReference>
<dbReference type="AlphaFoldDB" id="A0A1V9ZF50"/>
<comment type="caution">
    <text evidence="14">The sequence shown here is derived from an EMBL/GenBank/DDBJ whole genome shotgun (WGS) entry which is preliminary data.</text>
</comment>
<dbReference type="Gene3D" id="1.20.120.350">
    <property type="entry name" value="Voltage-gated potassium channels. Chain C"/>
    <property type="match status" value="1"/>
</dbReference>
<dbReference type="EMBL" id="JNBR01000142">
    <property type="protein sequence ID" value="OQR96521.1"/>
    <property type="molecule type" value="Genomic_DNA"/>
</dbReference>
<dbReference type="InterPro" id="IPR003148">
    <property type="entry name" value="RCK_N"/>
</dbReference>
<evidence type="ECO:0000313" key="14">
    <source>
        <dbReference type="EMBL" id="OQR96521.1"/>
    </source>
</evidence>
<reference evidence="14 15" key="1">
    <citation type="journal article" date="2014" name="Genome Biol. Evol.">
        <title>The secreted proteins of Achlya hypogyna and Thraustotheca clavata identify the ancestral oomycete secretome and reveal gene acquisitions by horizontal gene transfer.</title>
        <authorList>
            <person name="Misner I."/>
            <person name="Blouin N."/>
            <person name="Leonard G."/>
            <person name="Richards T.A."/>
            <person name="Lane C.E."/>
        </authorList>
    </citation>
    <scope>NUCLEOTIDE SEQUENCE [LARGE SCALE GENOMIC DNA]</scope>
    <source>
        <strain evidence="14 15">ATCC 48635</strain>
    </source>
</reference>
<dbReference type="InterPro" id="IPR005821">
    <property type="entry name" value="Ion_trans_dom"/>
</dbReference>
<evidence type="ECO:0000256" key="10">
    <source>
        <dbReference type="ARBA" id="ARBA00023303"/>
    </source>
</evidence>
<dbReference type="GO" id="GO:0005267">
    <property type="term" value="F:potassium channel activity"/>
    <property type="evidence" value="ECO:0007669"/>
    <property type="project" value="UniProtKB-KW"/>
</dbReference>
<accession>A0A1V9ZF50</accession>
<feature type="transmembrane region" description="Helical" evidence="12">
    <location>
        <begin position="106"/>
        <end position="124"/>
    </location>
</feature>
<dbReference type="OrthoDB" id="10035564at2759"/>
<gene>
    <name evidence="14" type="ORF">ACHHYP_15433</name>
</gene>
<comment type="subcellular location">
    <subcellularLocation>
        <location evidence="1">Membrane</location>
        <topology evidence="1">Multi-pass membrane protein</topology>
    </subcellularLocation>
</comment>
<proteinExistence type="predicted"/>
<keyword evidence="15" id="KW-1185">Reference proteome</keyword>
<dbReference type="PANTHER" id="PTHR10027:SF10">
    <property type="entry name" value="SLOWPOKE 2, ISOFORM D"/>
    <property type="match status" value="1"/>
</dbReference>
<dbReference type="SUPFAM" id="SSF51735">
    <property type="entry name" value="NAD(P)-binding Rossmann-fold domains"/>
    <property type="match status" value="1"/>
</dbReference>
<keyword evidence="6" id="KW-0630">Potassium</keyword>
<feature type="transmembrane region" description="Helical" evidence="12">
    <location>
        <begin position="171"/>
        <end position="190"/>
    </location>
</feature>
<dbReference type="InterPro" id="IPR036291">
    <property type="entry name" value="NAD(P)-bd_dom_sf"/>
</dbReference>
<keyword evidence="4 12" id="KW-0812">Transmembrane</keyword>
<evidence type="ECO:0000256" key="4">
    <source>
        <dbReference type="ARBA" id="ARBA00022692"/>
    </source>
</evidence>
<evidence type="ECO:0000256" key="5">
    <source>
        <dbReference type="ARBA" id="ARBA00022826"/>
    </source>
</evidence>
<dbReference type="Proteomes" id="UP000243579">
    <property type="component" value="Unassembled WGS sequence"/>
</dbReference>
<dbReference type="Gene3D" id="1.10.287.70">
    <property type="match status" value="1"/>
</dbReference>
<sequence>MKGHESRLGRVYHGLRQKLVKDRMRGESFQRWIARNMDNSLLAAILDIFQITLGLVVTLLYFNKNWYGWDTSMDSPTLRIIHACFGFNFAYDYLLRLYAADNIETYIFSPLAIIEFFTIAPQFVEVVFSEDDNRYNYLLFAALKCLRPFRCLRCFRLLAFAKTARIRETGMLFFSVCAIIVCFAAVQQAFEACPCMSGIEPSNCSLLDRNTTSGRCQDMQIYNAMYFVVITIATLGYGDIAPKSPYGRVIVILLITASTVLLPLEISTLSDVLNRETEYDKAYTARKEQGPHVLICGEVTSGALDFFLRQFLHPNNLNWKDKVVILCPSIPSHNLKRVLLNAAYEQRVVYLQGSAMLDADLKRASAATARLCFIMTHQQSQDVDRSDTSSNFITISLRRYNKSLPIFVQVLKTDNIRHVHLSGANNIVCLDQLKLGILARSCVMPGVSAFVCSILFAFRPFRGAEHSSWASEFLRGCSNDIYDVRIPQYLDGLVTFSMFAYVLFQEFGIVPIGMSHGDEYRLFPSSTRIHCDYTIYVLSMSPDCSRRIDALSLTQLQKYHTLLDNFHTIAHAWNQHSFTGKLASRVKSSSRRLLQRTRGSLVYSSFFSTKSVERREEPILSARSETEHSVHKSSLVVPCEADACSPTFDPTHMFVPLPQVAEVPVDTTKPTLEPLQRLNPTYPIGRLPPIQVASRVEVPTTRPSRSTSQLSVDFISFLTRAVPDDLKDHIVLCGMPNMLHDFIAPLRQLRTVKGHSSHTVSGTLHLGNVPVVVVSATPISEKQHASIATFQHVYYIHGSPLLLNVLAAARTARSKSVVILSSASSETPEDEPDIVDENMIDTDALTLYRFVTEFCETSRHPDMPLPTILLVLNRPSSLRFVKDEHDIVPDDDETLESIQRFKRQVLSRTDDPLDSICTPIYASGKVFFPNALDALLGTCDKYGSVIDLIYLFILGEPPRGDDHGRTLDQIAIPPTLWGRPYGACFETMLLQHNVLCIGIYRSRAKQNSFVYVNPSADVFLQPKDLLFVLR</sequence>
<name>A0A1V9ZF50_ACHHY</name>
<dbReference type="Pfam" id="PF03493">
    <property type="entry name" value="BK_channel_a"/>
    <property type="match status" value="1"/>
</dbReference>
<evidence type="ECO:0000256" key="9">
    <source>
        <dbReference type="ARBA" id="ARBA00023136"/>
    </source>
</evidence>
<evidence type="ECO:0000256" key="11">
    <source>
        <dbReference type="ARBA" id="ARBA00029579"/>
    </source>
</evidence>
<evidence type="ECO:0000256" key="7">
    <source>
        <dbReference type="ARBA" id="ARBA00022989"/>
    </source>
</evidence>
<keyword evidence="10" id="KW-0407">Ion channel</keyword>
<feature type="transmembrane region" description="Helical" evidence="12">
    <location>
        <begin position="221"/>
        <end position="238"/>
    </location>
</feature>
<dbReference type="InterPro" id="IPR047871">
    <property type="entry name" value="K_chnl_Slo-like"/>
</dbReference>
<keyword evidence="5" id="KW-0631">Potassium channel</keyword>
<evidence type="ECO:0000256" key="6">
    <source>
        <dbReference type="ARBA" id="ARBA00022958"/>
    </source>
</evidence>
<feature type="transmembrane region" description="Helical" evidence="12">
    <location>
        <begin position="245"/>
        <end position="264"/>
    </location>
</feature>
<dbReference type="Gene3D" id="3.40.50.720">
    <property type="entry name" value="NAD(P)-binding Rossmann-like Domain"/>
    <property type="match status" value="2"/>
</dbReference>
<feature type="domain" description="RCK N-terminal" evidence="13">
    <location>
        <begin position="290"/>
        <end position="429"/>
    </location>
</feature>
<keyword evidence="9 12" id="KW-0472">Membrane</keyword>
<evidence type="ECO:0000256" key="1">
    <source>
        <dbReference type="ARBA" id="ARBA00004141"/>
    </source>
</evidence>
<evidence type="ECO:0000259" key="13">
    <source>
        <dbReference type="PROSITE" id="PS51201"/>
    </source>
</evidence>
<keyword evidence="2" id="KW-0813">Transport</keyword>
<feature type="transmembrane region" description="Helical" evidence="12">
    <location>
        <begin position="41"/>
        <end position="62"/>
    </location>
</feature>
<feature type="transmembrane region" description="Helical" evidence="12">
    <location>
        <begin position="77"/>
        <end position="94"/>
    </location>
</feature>
<keyword evidence="3" id="KW-0633">Potassium transport</keyword>
<organism evidence="14 15">
    <name type="scientific">Achlya hypogyna</name>
    <name type="common">Oomycete</name>
    <name type="synonym">Protoachlya hypogyna</name>
    <dbReference type="NCBI Taxonomy" id="1202772"/>
    <lineage>
        <taxon>Eukaryota</taxon>
        <taxon>Sar</taxon>
        <taxon>Stramenopiles</taxon>
        <taxon>Oomycota</taxon>
        <taxon>Saprolegniomycetes</taxon>
        <taxon>Saprolegniales</taxon>
        <taxon>Achlyaceae</taxon>
        <taxon>Achlya</taxon>
    </lineage>
</organism>
<dbReference type="InterPro" id="IPR003929">
    <property type="entry name" value="K_chnl_BK_asu"/>
</dbReference>
<dbReference type="Pfam" id="PF00520">
    <property type="entry name" value="Ion_trans"/>
    <property type="match status" value="1"/>
</dbReference>
<dbReference type="InterPro" id="IPR027359">
    <property type="entry name" value="Volt_channel_dom_sf"/>
</dbReference>
<keyword evidence="7 12" id="KW-1133">Transmembrane helix</keyword>
<evidence type="ECO:0000313" key="15">
    <source>
        <dbReference type="Proteomes" id="UP000243579"/>
    </source>
</evidence>
<dbReference type="SUPFAM" id="SSF81324">
    <property type="entry name" value="Voltage-gated potassium channels"/>
    <property type="match status" value="1"/>
</dbReference>
<dbReference type="GO" id="GO:0016020">
    <property type="term" value="C:membrane"/>
    <property type="evidence" value="ECO:0007669"/>
    <property type="project" value="UniProtKB-SubCell"/>
</dbReference>
<evidence type="ECO:0000256" key="8">
    <source>
        <dbReference type="ARBA" id="ARBA00023065"/>
    </source>
</evidence>
<evidence type="ECO:0000256" key="12">
    <source>
        <dbReference type="SAM" id="Phobius"/>
    </source>
</evidence>
<dbReference type="PROSITE" id="PS51201">
    <property type="entry name" value="RCK_N"/>
    <property type="match status" value="1"/>
</dbReference>
<protein>
    <recommendedName>
        <fullName evidence="11">BK channel</fullName>
    </recommendedName>
</protein>
<evidence type="ECO:0000256" key="3">
    <source>
        <dbReference type="ARBA" id="ARBA00022538"/>
    </source>
</evidence>
<dbReference type="PANTHER" id="PTHR10027">
    <property type="entry name" value="CALCIUM-ACTIVATED POTASSIUM CHANNEL ALPHA CHAIN"/>
    <property type="match status" value="1"/>
</dbReference>
<evidence type="ECO:0000256" key="2">
    <source>
        <dbReference type="ARBA" id="ARBA00022448"/>
    </source>
</evidence>